<sequence length="85" mass="7811">MFNKSIVVALIVCACYLGTIDARPGGLDLIGGGPLGAVGPLATGALGGATGGLGGGLANGAIGSVVPSLTGGQHGVLEPVSGLTG</sequence>
<reference evidence="3" key="1">
    <citation type="submission" date="2025-08" db="UniProtKB">
        <authorList>
            <consortium name="RefSeq"/>
        </authorList>
    </citation>
    <scope>IDENTIFICATION</scope>
</reference>
<dbReference type="AlphaFoldDB" id="A0AB39ZM55"/>
<evidence type="ECO:0000313" key="3">
    <source>
        <dbReference type="RefSeq" id="XP_016938923.2"/>
    </source>
</evidence>
<name>A0AB39ZM55_DROSZ</name>
<dbReference type="GeneID" id="108016708"/>
<organism evidence="2 3">
    <name type="scientific">Drosophila suzukii</name>
    <name type="common">Spotted-wing drosophila fruit fly</name>
    <dbReference type="NCBI Taxonomy" id="28584"/>
    <lineage>
        <taxon>Eukaryota</taxon>
        <taxon>Metazoa</taxon>
        <taxon>Ecdysozoa</taxon>
        <taxon>Arthropoda</taxon>
        <taxon>Hexapoda</taxon>
        <taxon>Insecta</taxon>
        <taxon>Pterygota</taxon>
        <taxon>Neoptera</taxon>
        <taxon>Endopterygota</taxon>
        <taxon>Diptera</taxon>
        <taxon>Brachycera</taxon>
        <taxon>Muscomorpha</taxon>
        <taxon>Ephydroidea</taxon>
        <taxon>Drosophilidae</taxon>
        <taxon>Drosophila</taxon>
        <taxon>Sophophora</taxon>
    </lineage>
</organism>
<proteinExistence type="predicted"/>
<evidence type="ECO:0000256" key="1">
    <source>
        <dbReference type="SAM" id="SignalP"/>
    </source>
</evidence>
<feature type="signal peptide" evidence="1">
    <location>
        <begin position="1"/>
        <end position="22"/>
    </location>
</feature>
<evidence type="ECO:0000313" key="2">
    <source>
        <dbReference type="Proteomes" id="UP001652628"/>
    </source>
</evidence>
<keyword evidence="1" id="KW-0732">Signal</keyword>
<feature type="chain" id="PRO_5046764289" evidence="1">
    <location>
        <begin position="23"/>
        <end position="85"/>
    </location>
</feature>
<dbReference type="Proteomes" id="UP001652628">
    <property type="component" value="Chromosome X"/>
</dbReference>
<protein>
    <submittedName>
        <fullName evidence="3">Uncharacterized protein</fullName>
    </submittedName>
</protein>
<dbReference type="PROSITE" id="PS51257">
    <property type="entry name" value="PROKAR_LIPOPROTEIN"/>
    <property type="match status" value="1"/>
</dbReference>
<keyword evidence="2" id="KW-1185">Reference proteome</keyword>
<gene>
    <name evidence="3" type="primary">LOC108016708</name>
</gene>
<dbReference type="RefSeq" id="XP_016938923.2">
    <property type="nucleotide sequence ID" value="XM_017083434.4"/>
</dbReference>
<accession>A0AB39ZM55</accession>